<dbReference type="EMBL" id="NMVQ01000043">
    <property type="protein sequence ID" value="OYO18645.1"/>
    <property type="molecule type" value="Genomic_DNA"/>
</dbReference>
<dbReference type="OrthoDB" id="2380563at2"/>
<reference evidence="2 3" key="1">
    <citation type="submission" date="2017-07" db="EMBL/GenBank/DDBJ databases">
        <title>Draft whole genome sequences of clinical Proprionibacteriaceae strains.</title>
        <authorList>
            <person name="Bernier A.-M."/>
            <person name="Bernard K."/>
            <person name="Domingo M.-C."/>
        </authorList>
    </citation>
    <scope>NUCLEOTIDE SEQUENCE [LARGE SCALE GENOMIC DNA]</scope>
    <source>
        <strain evidence="2 3">NML 130396</strain>
    </source>
</reference>
<dbReference type="AlphaFoldDB" id="A0A255GS40"/>
<comment type="caution">
    <text evidence="2">The sequence shown here is derived from an EMBL/GenBank/DDBJ whole genome shotgun (WGS) entry which is preliminary data.</text>
</comment>
<keyword evidence="1" id="KW-0812">Transmembrane</keyword>
<sequence length="278" mass="29952">MSTSVSRSSAVTAVRRGRRSEGWIPRQHGAWAMLLVPSLLAVVATVRRDGLSLHLLPLLACWILGYFAFNSISGWLKVRSTRRRSRYVTPIAAWCILTAASGLVALSQIGWELLVWAGVYTPLITGTLWLVAHHQERSTISGLLTVAAACLMPITILHPNPTELPISASTITLSLLAFGYFFGTVLYVKTLIRHRSEASWLMLSIGWHAVASAVAVVTAAASGLGWAWAVFFDLVLLRAVLVPLLGPMSGRTVTPKQAGIGEIVLSLAFAALALYTLG</sequence>
<feature type="transmembrane region" description="Helical" evidence="1">
    <location>
        <begin position="52"/>
        <end position="75"/>
    </location>
</feature>
<keyword evidence="1" id="KW-0472">Membrane</keyword>
<feature type="transmembrane region" description="Helical" evidence="1">
    <location>
        <begin position="28"/>
        <end position="46"/>
    </location>
</feature>
<feature type="transmembrane region" description="Helical" evidence="1">
    <location>
        <begin position="226"/>
        <end position="246"/>
    </location>
</feature>
<feature type="transmembrane region" description="Helical" evidence="1">
    <location>
        <begin position="200"/>
        <end position="220"/>
    </location>
</feature>
<evidence type="ECO:0000313" key="3">
    <source>
        <dbReference type="Proteomes" id="UP000216311"/>
    </source>
</evidence>
<accession>A0A255GS40</accession>
<evidence type="ECO:0008006" key="4">
    <source>
        <dbReference type="Google" id="ProtNLM"/>
    </source>
</evidence>
<dbReference type="InterPro" id="IPR025576">
    <property type="entry name" value="YwiC"/>
</dbReference>
<gene>
    <name evidence="2" type="ORF">CGZ93_14585</name>
</gene>
<feature type="transmembrane region" description="Helical" evidence="1">
    <location>
        <begin position="258"/>
        <end position="277"/>
    </location>
</feature>
<evidence type="ECO:0000313" key="2">
    <source>
        <dbReference type="EMBL" id="OYO18645.1"/>
    </source>
</evidence>
<keyword evidence="1" id="KW-1133">Transmembrane helix</keyword>
<keyword evidence="3" id="KW-1185">Reference proteome</keyword>
<protein>
    <recommendedName>
        <fullName evidence="4">YwiC-like protein</fullName>
    </recommendedName>
</protein>
<organism evidence="2 3">
    <name type="scientific">Enemella dayhoffiae</name>
    <dbReference type="NCBI Taxonomy" id="2016507"/>
    <lineage>
        <taxon>Bacteria</taxon>
        <taxon>Bacillati</taxon>
        <taxon>Actinomycetota</taxon>
        <taxon>Actinomycetes</taxon>
        <taxon>Propionibacteriales</taxon>
        <taxon>Propionibacteriaceae</taxon>
        <taxon>Enemella</taxon>
    </lineage>
</organism>
<dbReference type="RefSeq" id="WP_094364878.1">
    <property type="nucleotide sequence ID" value="NZ_NMVQ01000043.1"/>
</dbReference>
<feature type="transmembrane region" description="Helical" evidence="1">
    <location>
        <begin position="139"/>
        <end position="158"/>
    </location>
</feature>
<name>A0A255GS40_9ACTN</name>
<proteinExistence type="predicted"/>
<dbReference type="Proteomes" id="UP000216311">
    <property type="component" value="Unassembled WGS sequence"/>
</dbReference>
<dbReference type="Pfam" id="PF14256">
    <property type="entry name" value="YwiC"/>
    <property type="match status" value="1"/>
</dbReference>
<evidence type="ECO:0000256" key="1">
    <source>
        <dbReference type="SAM" id="Phobius"/>
    </source>
</evidence>
<feature type="transmembrane region" description="Helical" evidence="1">
    <location>
        <begin position="113"/>
        <end position="132"/>
    </location>
</feature>
<feature type="transmembrane region" description="Helical" evidence="1">
    <location>
        <begin position="164"/>
        <end position="188"/>
    </location>
</feature>
<feature type="transmembrane region" description="Helical" evidence="1">
    <location>
        <begin position="87"/>
        <end position="107"/>
    </location>
</feature>